<evidence type="ECO:0000313" key="1">
    <source>
        <dbReference type="EMBL" id="SFB68803.1"/>
    </source>
</evidence>
<dbReference type="EMBL" id="FOKY01000001">
    <property type="protein sequence ID" value="SFB68803.1"/>
    <property type="molecule type" value="Genomic_DNA"/>
</dbReference>
<organism evidence="1 2">
    <name type="scientific">Brevinema andersonii</name>
    <dbReference type="NCBI Taxonomy" id="34097"/>
    <lineage>
        <taxon>Bacteria</taxon>
        <taxon>Pseudomonadati</taxon>
        <taxon>Spirochaetota</taxon>
        <taxon>Spirochaetia</taxon>
        <taxon>Brevinematales</taxon>
        <taxon>Brevinemataceae</taxon>
        <taxon>Brevinema</taxon>
    </lineage>
</organism>
<protein>
    <submittedName>
        <fullName evidence="1">Uncharacterized protein</fullName>
    </submittedName>
</protein>
<dbReference type="RefSeq" id="WP_200778545.1">
    <property type="nucleotide sequence ID" value="NZ_FOKY01000001.1"/>
</dbReference>
<keyword evidence="2" id="KW-1185">Reference proteome</keyword>
<proteinExistence type="predicted"/>
<gene>
    <name evidence="1" type="ORF">SAMN02745150_00214</name>
</gene>
<accession>A0A1I1D8C5</accession>
<dbReference type="AlphaFoldDB" id="A0A1I1D8C5"/>
<evidence type="ECO:0000313" key="2">
    <source>
        <dbReference type="Proteomes" id="UP000240042"/>
    </source>
</evidence>
<name>A0A1I1D8C5_BREAD</name>
<reference evidence="2" key="1">
    <citation type="submission" date="2016-10" db="EMBL/GenBank/DDBJ databases">
        <authorList>
            <person name="Varghese N."/>
            <person name="Submissions S."/>
        </authorList>
    </citation>
    <scope>NUCLEOTIDE SEQUENCE [LARGE SCALE GENOMIC DNA]</scope>
    <source>
        <strain evidence="2">ATCC 43811</strain>
    </source>
</reference>
<dbReference type="STRING" id="34097.SAMN02745150_00214"/>
<dbReference type="Proteomes" id="UP000240042">
    <property type="component" value="Unassembled WGS sequence"/>
</dbReference>
<sequence length="80" mass="9234">MLENPTIAMAQNERGEKHRFVSHENGFNYLGLNPPDSVMESNLDLYLNLSQTDRQRIQNKPLAHDFRNGRSCVMNLIYGL</sequence>